<name>A0ABY4XD45_9SPHN</name>
<dbReference type="EMBL" id="CP084931">
    <property type="protein sequence ID" value="USI74759.1"/>
    <property type="molecule type" value="Genomic_DNA"/>
</dbReference>
<dbReference type="Pfam" id="PF10009">
    <property type="entry name" value="DUF2252"/>
    <property type="match status" value="1"/>
</dbReference>
<evidence type="ECO:0000313" key="1">
    <source>
        <dbReference type="EMBL" id="USI74759.1"/>
    </source>
</evidence>
<organism evidence="1 2">
    <name type="scientific">Sphingomonas morindae</name>
    <dbReference type="NCBI Taxonomy" id="1541170"/>
    <lineage>
        <taxon>Bacteria</taxon>
        <taxon>Pseudomonadati</taxon>
        <taxon>Pseudomonadota</taxon>
        <taxon>Alphaproteobacteria</taxon>
        <taxon>Sphingomonadales</taxon>
        <taxon>Sphingomonadaceae</taxon>
        <taxon>Sphingomonas</taxon>
    </lineage>
</organism>
<keyword evidence="2" id="KW-1185">Reference proteome</keyword>
<evidence type="ECO:0000313" key="2">
    <source>
        <dbReference type="Proteomes" id="UP001056937"/>
    </source>
</evidence>
<accession>A0ABY4XD45</accession>
<dbReference type="Proteomes" id="UP001056937">
    <property type="component" value="Chromosome 2"/>
</dbReference>
<dbReference type="InterPro" id="IPR018721">
    <property type="entry name" value="DUF2252"/>
</dbReference>
<gene>
    <name evidence="1" type="ORF">LHA26_18590</name>
</gene>
<proteinExistence type="predicted"/>
<dbReference type="RefSeq" id="WP_252168573.1">
    <property type="nucleotide sequence ID" value="NZ_CP084931.1"/>
</dbReference>
<reference evidence="1" key="1">
    <citation type="journal article" date="2022" name="Toxins">
        <title>Genomic Analysis of Sphingopyxis sp. USTB-05 for Biodegrading Cyanobacterial Hepatotoxins.</title>
        <authorList>
            <person name="Liu C."/>
            <person name="Xu Q."/>
            <person name="Zhao Z."/>
            <person name="Zhang H."/>
            <person name="Liu X."/>
            <person name="Yin C."/>
            <person name="Liu Y."/>
            <person name="Yan H."/>
        </authorList>
    </citation>
    <scope>NUCLEOTIDE SEQUENCE</scope>
    <source>
        <strain evidence="1">NBD5</strain>
    </source>
</reference>
<protein>
    <submittedName>
        <fullName evidence="1">DUF2252 domain-containing protein</fullName>
    </submittedName>
</protein>
<sequence length="366" mass="39347">MSVDGSGQERRAAADGVPPIAESVRRYEAWLAAQLPGAVVAADLAAKHDRMREGAFPFLRASYWRWAERAPTLLPELMTAPPILAIGDTHLENFGTWRDAEGRLVWGVNDFDEAAVMPYPLDLVRLAVSALLGHGSGSAGPVCKAIWQGYAEGLAAPAPVILERDHGWLREAILLPEKARAKWWARLDRADEPVPPHYRAALAAAMPEPGLAFAAFARTAGTGSLGRPRYAALALWRGAPVVRECKPILPSAWTQFAEARTEPPRAAAIAGAATRAVDPHYRVADGLVVRRLSPNSRKVEVGDAGDLLFSAPMLRLMGAEIACCHAGDAARLEAVRADVAGRDADWLRAPVRAAAAALRTDFEDFA</sequence>
<dbReference type="PANTHER" id="PTHR39441">
    <property type="entry name" value="DUF2252 DOMAIN-CONTAINING PROTEIN"/>
    <property type="match status" value="1"/>
</dbReference>
<dbReference type="PANTHER" id="PTHR39441:SF1">
    <property type="entry name" value="DUF2252 DOMAIN-CONTAINING PROTEIN"/>
    <property type="match status" value="1"/>
</dbReference>